<dbReference type="InterPro" id="IPR035965">
    <property type="entry name" value="PAS-like_dom_sf"/>
</dbReference>
<reference evidence="15 16" key="1">
    <citation type="submission" date="2017-11" db="EMBL/GenBank/DDBJ databases">
        <title>Genomic Encyclopedia of Archaeal and Bacterial Type Strains, Phase II (KMG-II): From Individual Species to Whole Genera.</title>
        <authorList>
            <person name="Goeker M."/>
        </authorList>
    </citation>
    <scope>NUCLEOTIDE SEQUENCE [LARGE SCALE GENOMIC DNA]</scope>
    <source>
        <strain evidence="15 16">DSM 28175</strain>
    </source>
</reference>
<evidence type="ECO:0000256" key="5">
    <source>
        <dbReference type="ARBA" id="ARBA00022679"/>
    </source>
</evidence>
<dbReference type="InterPro" id="IPR000014">
    <property type="entry name" value="PAS"/>
</dbReference>
<evidence type="ECO:0000256" key="3">
    <source>
        <dbReference type="ARBA" id="ARBA00012438"/>
    </source>
</evidence>
<dbReference type="InterPro" id="IPR003594">
    <property type="entry name" value="HATPase_dom"/>
</dbReference>
<dbReference type="GO" id="GO:0000156">
    <property type="term" value="F:phosphorelay response regulator activity"/>
    <property type="evidence" value="ECO:0007669"/>
    <property type="project" value="TreeGrafter"/>
</dbReference>
<keyword evidence="10" id="KW-1133">Transmembrane helix</keyword>
<evidence type="ECO:0000256" key="8">
    <source>
        <dbReference type="ARBA" id="ARBA00022777"/>
    </source>
</evidence>
<organism evidence="15 16">
    <name type="scientific">Mucilaginibacter auburnensis</name>
    <dbReference type="NCBI Taxonomy" id="1457233"/>
    <lineage>
        <taxon>Bacteria</taxon>
        <taxon>Pseudomonadati</taxon>
        <taxon>Bacteroidota</taxon>
        <taxon>Sphingobacteriia</taxon>
        <taxon>Sphingobacteriales</taxon>
        <taxon>Sphingobacteriaceae</taxon>
        <taxon>Mucilaginibacter</taxon>
    </lineage>
</organism>
<dbReference type="SMART" id="SM00387">
    <property type="entry name" value="HATPase_c"/>
    <property type="match status" value="1"/>
</dbReference>
<evidence type="ECO:0000256" key="11">
    <source>
        <dbReference type="ARBA" id="ARBA00023012"/>
    </source>
</evidence>
<proteinExistence type="predicted"/>
<keyword evidence="8" id="KW-0418">Kinase</keyword>
<comment type="catalytic activity">
    <reaction evidence="1">
        <text>ATP + protein L-histidine = ADP + protein N-phospho-L-histidine.</text>
        <dbReference type="EC" id="2.7.13.3"/>
    </reaction>
</comment>
<keyword evidence="11" id="KW-0902">Two-component regulatory system</keyword>
<dbReference type="CDD" id="cd00082">
    <property type="entry name" value="HisKA"/>
    <property type="match status" value="1"/>
</dbReference>
<name>A0A2H9VMI1_9SPHI</name>
<dbReference type="PROSITE" id="PS50112">
    <property type="entry name" value="PAS"/>
    <property type="match status" value="1"/>
</dbReference>
<dbReference type="GO" id="GO:0007234">
    <property type="term" value="P:osmosensory signaling via phosphorelay pathway"/>
    <property type="evidence" value="ECO:0007669"/>
    <property type="project" value="TreeGrafter"/>
</dbReference>
<dbReference type="OrthoDB" id="9757990at2"/>
<keyword evidence="5" id="KW-0808">Transferase</keyword>
<dbReference type="InterPro" id="IPR013655">
    <property type="entry name" value="PAS_fold_3"/>
</dbReference>
<comment type="caution">
    <text evidence="15">The sequence shown here is derived from an EMBL/GenBank/DDBJ whole genome shotgun (WGS) entry which is preliminary data.</text>
</comment>
<dbReference type="InterPro" id="IPR050351">
    <property type="entry name" value="BphY/WalK/GraS-like"/>
</dbReference>
<accession>A0A2H9VMI1</accession>
<evidence type="ECO:0000256" key="4">
    <source>
        <dbReference type="ARBA" id="ARBA00022553"/>
    </source>
</evidence>
<dbReference type="PANTHER" id="PTHR42878">
    <property type="entry name" value="TWO-COMPONENT HISTIDINE KINASE"/>
    <property type="match status" value="1"/>
</dbReference>
<dbReference type="CDD" id="cd00130">
    <property type="entry name" value="PAS"/>
    <property type="match status" value="1"/>
</dbReference>
<keyword evidence="9" id="KW-0067">ATP-binding</keyword>
<keyword evidence="4" id="KW-0597">Phosphoprotein</keyword>
<evidence type="ECO:0000256" key="12">
    <source>
        <dbReference type="ARBA" id="ARBA00023136"/>
    </source>
</evidence>
<dbReference type="Pfam" id="PF08447">
    <property type="entry name" value="PAS_3"/>
    <property type="match status" value="1"/>
</dbReference>
<comment type="subcellular location">
    <subcellularLocation>
        <location evidence="2">Membrane</location>
        <topology evidence="2">Multi-pass membrane protein</topology>
    </subcellularLocation>
</comment>
<dbReference type="SUPFAM" id="SSF55785">
    <property type="entry name" value="PYP-like sensor domain (PAS domain)"/>
    <property type="match status" value="1"/>
</dbReference>
<evidence type="ECO:0000256" key="6">
    <source>
        <dbReference type="ARBA" id="ARBA00022692"/>
    </source>
</evidence>
<dbReference type="GO" id="GO:0016020">
    <property type="term" value="C:membrane"/>
    <property type="evidence" value="ECO:0007669"/>
    <property type="project" value="UniProtKB-SubCell"/>
</dbReference>
<feature type="domain" description="PAS" evidence="14">
    <location>
        <begin position="4"/>
        <end position="78"/>
    </location>
</feature>
<dbReference type="Gene3D" id="1.10.287.130">
    <property type="match status" value="1"/>
</dbReference>
<keyword evidence="16" id="KW-1185">Reference proteome</keyword>
<evidence type="ECO:0000256" key="9">
    <source>
        <dbReference type="ARBA" id="ARBA00022840"/>
    </source>
</evidence>
<feature type="domain" description="Histidine kinase" evidence="13">
    <location>
        <begin position="137"/>
        <end position="356"/>
    </location>
</feature>
<dbReference type="EMBL" id="PGFJ01000002">
    <property type="protein sequence ID" value="PJJ79540.1"/>
    <property type="molecule type" value="Genomic_DNA"/>
</dbReference>
<evidence type="ECO:0000259" key="13">
    <source>
        <dbReference type="PROSITE" id="PS50109"/>
    </source>
</evidence>
<evidence type="ECO:0000313" key="15">
    <source>
        <dbReference type="EMBL" id="PJJ79540.1"/>
    </source>
</evidence>
<evidence type="ECO:0000256" key="10">
    <source>
        <dbReference type="ARBA" id="ARBA00022989"/>
    </source>
</evidence>
<dbReference type="InterPro" id="IPR003661">
    <property type="entry name" value="HisK_dim/P_dom"/>
</dbReference>
<keyword evidence="12" id="KW-0472">Membrane</keyword>
<dbReference type="GO" id="GO:0000155">
    <property type="term" value="F:phosphorelay sensor kinase activity"/>
    <property type="evidence" value="ECO:0007669"/>
    <property type="project" value="InterPro"/>
</dbReference>
<evidence type="ECO:0000313" key="16">
    <source>
        <dbReference type="Proteomes" id="UP000242687"/>
    </source>
</evidence>
<dbReference type="InterPro" id="IPR004358">
    <property type="entry name" value="Sig_transdc_His_kin-like_C"/>
</dbReference>
<keyword evidence="7" id="KW-0547">Nucleotide-binding</keyword>
<dbReference type="AlphaFoldDB" id="A0A2H9VMI1"/>
<dbReference type="SUPFAM" id="SSF55874">
    <property type="entry name" value="ATPase domain of HSP90 chaperone/DNA topoisomerase II/histidine kinase"/>
    <property type="match status" value="1"/>
</dbReference>
<dbReference type="Pfam" id="PF02518">
    <property type="entry name" value="HATPase_c"/>
    <property type="match status" value="1"/>
</dbReference>
<sequence>MVLTENDLFSALGNNARECYFAFDIAQKKIVYIGPAIYNLTGLDDNTVMQNVEPLWEIIHPEDRDYVRKALMALVKTQRIQAEFRIETGDRHKYLQLNAYLLKNGIAAGHIANITDLKNNIIYADKINARKNAMLAVVAHDLKEPVGVINMMASAIKRNPAVTGNEDILANIKVIQELCARNITLIKDLMNKEFLEAPEVGLRKERIDMSKTLGDLVKQYKDSEHVTGKHFEFIRSDVPVYAVVDMLKIAQCVNNLIANAIKFTQVGGNIAIILSEQASSVEICVKDNGIGIPANLQPFLFDERTRAQRPGLHGEQGYGMGLSIIHLLVELHGGKVWVDSVEGAGSSFFIDLPKGF</sequence>
<dbReference type="InterPro" id="IPR036890">
    <property type="entry name" value="HATPase_C_sf"/>
</dbReference>
<protein>
    <recommendedName>
        <fullName evidence="3">histidine kinase</fullName>
        <ecNumber evidence="3">2.7.13.3</ecNumber>
    </recommendedName>
</protein>
<dbReference type="EC" id="2.7.13.3" evidence="3"/>
<evidence type="ECO:0000256" key="7">
    <source>
        <dbReference type="ARBA" id="ARBA00022741"/>
    </source>
</evidence>
<dbReference type="SUPFAM" id="SSF47384">
    <property type="entry name" value="Homodimeric domain of signal transducing histidine kinase"/>
    <property type="match status" value="1"/>
</dbReference>
<evidence type="ECO:0000256" key="1">
    <source>
        <dbReference type="ARBA" id="ARBA00000085"/>
    </source>
</evidence>
<dbReference type="RefSeq" id="WP_100341874.1">
    <property type="nucleotide sequence ID" value="NZ_PGFJ01000002.1"/>
</dbReference>
<dbReference type="Gene3D" id="3.30.450.20">
    <property type="entry name" value="PAS domain"/>
    <property type="match status" value="1"/>
</dbReference>
<dbReference type="Gene3D" id="3.30.565.10">
    <property type="entry name" value="Histidine kinase-like ATPase, C-terminal domain"/>
    <property type="match status" value="1"/>
</dbReference>
<dbReference type="PROSITE" id="PS50109">
    <property type="entry name" value="HIS_KIN"/>
    <property type="match status" value="1"/>
</dbReference>
<dbReference type="GO" id="GO:0005524">
    <property type="term" value="F:ATP binding"/>
    <property type="evidence" value="ECO:0007669"/>
    <property type="project" value="UniProtKB-KW"/>
</dbReference>
<keyword evidence="6" id="KW-0812">Transmembrane</keyword>
<dbReference type="InterPro" id="IPR005467">
    <property type="entry name" value="His_kinase_dom"/>
</dbReference>
<dbReference type="Proteomes" id="UP000242687">
    <property type="component" value="Unassembled WGS sequence"/>
</dbReference>
<dbReference type="SMART" id="SM00091">
    <property type="entry name" value="PAS"/>
    <property type="match status" value="1"/>
</dbReference>
<gene>
    <name evidence="15" type="ORF">CLV57_2674</name>
</gene>
<evidence type="ECO:0000259" key="14">
    <source>
        <dbReference type="PROSITE" id="PS50112"/>
    </source>
</evidence>
<dbReference type="InterPro" id="IPR036097">
    <property type="entry name" value="HisK_dim/P_sf"/>
</dbReference>
<dbReference type="PRINTS" id="PR00344">
    <property type="entry name" value="BCTRLSENSOR"/>
</dbReference>
<dbReference type="CDD" id="cd00075">
    <property type="entry name" value="HATPase"/>
    <property type="match status" value="1"/>
</dbReference>
<dbReference type="GO" id="GO:0030295">
    <property type="term" value="F:protein kinase activator activity"/>
    <property type="evidence" value="ECO:0007669"/>
    <property type="project" value="TreeGrafter"/>
</dbReference>
<dbReference type="PANTHER" id="PTHR42878:SF7">
    <property type="entry name" value="SENSOR HISTIDINE KINASE GLRK"/>
    <property type="match status" value="1"/>
</dbReference>
<evidence type="ECO:0000256" key="2">
    <source>
        <dbReference type="ARBA" id="ARBA00004141"/>
    </source>
</evidence>